<evidence type="ECO:0000256" key="4">
    <source>
        <dbReference type="ARBA" id="ARBA00022692"/>
    </source>
</evidence>
<protein>
    <submittedName>
        <fullName evidence="11">Type VII secretion protein EccB</fullName>
    </submittedName>
</protein>
<evidence type="ECO:0000256" key="7">
    <source>
        <dbReference type="ARBA" id="ARBA00022840"/>
    </source>
</evidence>
<feature type="transmembrane region" description="Helical" evidence="10">
    <location>
        <begin position="40"/>
        <end position="61"/>
    </location>
</feature>
<evidence type="ECO:0000256" key="10">
    <source>
        <dbReference type="SAM" id="Phobius"/>
    </source>
</evidence>
<dbReference type="GO" id="GO:0016787">
    <property type="term" value="F:hydrolase activity"/>
    <property type="evidence" value="ECO:0007669"/>
    <property type="project" value="UniProtKB-KW"/>
</dbReference>
<evidence type="ECO:0000256" key="5">
    <source>
        <dbReference type="ARBA" id="ARBA00022741"/>
    </source>
</evidence>
<keyword evidence="6" id="KW-0378">Hydrolase</keyword>
<name>A0A8J7KYG7_9ACTN</name>
<comment type="similarity">
    <text evidence="2">Belongs to the EccB family.</text>
</comment>
<evidence type="ECO:0000313" key="11">
    <source>
        <dbReference type="EMBL" id="MBG6139337.1"/>
    </source>
</evidence>
<keyword evidence="4 10" id="KW-0812">Transmembrane</keyword>
<proteinExistence type="inferred from homology"/>
<keyword evidence="8 10" id="KW-1133">Transmembrane helix</keyword>
<evidence type="ECO:0000256" key="3">
    <source>
        <dbReference type="ARBA" id="ARBA00022475"/>
    </source>
</evidence>
<accession>A0A8J7KYG7</accession>
<dbReference type="EMBL" id="JADOUF010000001">
    <property type="protein sequence ID" value="MBG6139337.1"/>
    <property type="molecule type" value="Genomic_DNA"/>
</dbReference>
<evidence type="ECO:0000256" key="6">
    <source>
        <dbReference type="ARBA" id="ARBA00022801"/>
    </source>
</evidence>
<dbReference type="Gene3D" id="3.30.2390.20">
    <property type="entry name" value="Type VII secretion system EccB, repeat 1 domain"/>
    <property type="match status" value="1"/>
</dbReference>
<organism evidence="11 12">
    <name type="scientific">Longispora fulva</name>
    <dbReference type="NCBI Taxonomy" id="619741"/>
    <lineage>
        <taxon>Bacteria</taxon>
        <taxon>Bacillati</taxon>
        <taxon>Actinomycetota</taxon>
        <taxon>Actinomycetes</taxon>
        <taxon>Micromonosporales</taxon>
        <taxon>Micromonosporaceae</taxon>
        <taxon>Longispora</taxon>
    </lineage>
</organism>
<dbReference type="PANTHER" id="PTHR40765">
    <property type="entry name" value="ESX-2 SECRETION SYSTEM ATPASE ECCB2"/>
    <property type="match status" value="1"/>
</dbReference>
<dbReference type="Pfam" id="PF05108">
    <property type="entry name" value="T7SS_ESX1_EccB"/>
    <property type="match status" value="1"/>
</dbReference>
<comment type="caution">
    <text evidence="11">The sequence shown here is derived from an EMBL/GenBank/DDBJ whole genome shotgun (WGS) entry which is preliminary data.</text>
</comment>
<evidence type="ECO:0000313" key="12">
    <source>
        <dbReference type="Proteomes" id="UP000622552"/>
    </source>
</evidence>
<dbReference type="Proteomes" id="UP000622552">
    <property type="component" value="Unassembled WGS sequence"/>
</dbReference>
<dbReference type="InterPro" id="IPR042485">
    <property type="entry name" value="T7SS_EccB_R3"/>
</dbReference>
<evidence type="ECO:0000256" key="9">
    <source>
        <dbReference type="ARBA" id="ARBA00023136"/>
    </source>
</evidence>
<sequence>MSERRDQLQSYQFVLQRVVSAMVMRETDPVRSPFRRAAGAMLASLMVAAIALAGIGLFGLVSPGGKTSWRTEGAIVIERETGARYVYLAGLLHPVANYASALLLARSADARPVPVAAASISGVPRGKPLGIPGAPDTLPRLLPGAWTLCSRPAKEPQSIVYVGAGPPPGHPLGDNAIVVRGYLIWHGHRYAVRDPRLVLPALGFNDAPVEAAPAWLNALPAGQDLARITIPGRGGPSKAGNLRTGQVAVVETQGGGRQYHVAVADGLAAVTQVQADLLLGDPETPFASAGAVRIAPADYAVTPRAAPLTPEPGPAALPVETPKSVRPAADGALCAAFKDASGVPELSLDVPVTRSDDAPDTGGRSKDGTVLADRIVVEPGRGALVAALSAPGAPPGGLSLVTDLGVRYAIPNADVQAMLGYGSATPVRLPAGLVALLPAGRALDPDAALVPVVGTD</sequence>
<gene>
    <name evidence="11" type="ORF">IW245_005531</name>
</gene>
<keyword evidence="7" id="KW-0067">ATP-binding</keyword>
<keyword evidence="12" id="KW-1185">Reference proteome</keyword>
<dbReference type="InterPro" id="IPR044857">
    <property type="entry name" value="T7SS_EccB_R1"/>
</dbReference>
<keyword evidence="5" id="KW-0547">Nucleotide-binding</keyword>
<evidence type="ECO:0000256" key="8">
    <source>
        <dbReference type="ARBA" id="ARBA00022989"/>
    </source>
</evidence>
<keyword evidence="3" id="KW-1003">Cell membrane</keyword>
<comment type="subcellular location">
    <subcellularLocation>
        <location evidence="1">Cell membrane</location>
        <topology evidence="1">Single-pass membrane protein</topology>
    </subcellularLocation>
</comment>
<dbReference type="RefSeq" id="WP_197006006.1">
    <property type="nucleotide sequence ID" value="NZ_BONS01000012.1"/>
</dbReference>
<dbReference type="PANTHER" id="PTHR40765:SF2">
    <property type="entry name" value="ESX-2 SECRETION SYSTEM ATPASE ECCB2"/>
    <property type="match status" value="1"/>
</dbReference>
<dbReference type="NCBIfam" id="TIGR03919">
    <property type="entry name" value="T7SS_EccB"/>
    <property type="match status" value="1"/>
</dbReference>
<dbReference type="GO" id="GO:0005524">
    <property type="term" value="F:ATP binding"/>
    <property type="evidence" value="ECO:0007669"/>
    <property type="project" value="UniProtKB-KW"/>
</dbReference>
<dbReference type="AlphaFoldDB" id="A0A8J7KYG7"/>
<evidence type="ECO:0000256" key="2">
    <source>
        <dbReference type="ARBA" id="ARBA00008149"/>
    </source>
</evidence>
<evidence type="ECO:0000256" key="1">
    <source>
        <dbReference type="ARBA" id="ARBA00004162"/>
    </source>
</evidence>
<dbReference type="InterPro" id="IPR007795">
    <property type="entry name" value="T7SS_EccB"/>
</dbReference>
<dbReference type="GO" id="GO:0005886">
    <property type="term" value="C:plasma membrane"/>
    <property type="evidence" value="ECO:0007669"/>
    <property type="project" value="UniProtKB-SubCell"/>
</dbReference>
<reference evidence="11" key="1">
    <citation type="submission" date="2020-11" db="EMBL/GenBank/DDBJ databases">
        <title>Sequencing the genomes of 1000 actinobacteria strains.</title>
        <authorList>
            <person name="Klenk H.-P."/>
        </authorList>
    </citation>
    <scope>NUCLEOTIDE SEQUENCE</scope>
    <source>
        <strain evidence="11">DSM 45356</strain>
    </source>
</reference>
<dbReference type="Gene3D" id="2.40.50.910">
    <property type="entry name" value="Type VII secretion system EccB, repeat 3 domain"/>
    <property type="match status" value="1"/>
</dbReference>
<keyword evidence="9 10" id="KW-0472">Membrane</keyword>
<dbReference type="GO" id="GO:0005576">
    <property type="term" value="C:extracellular region"/>
    <property type="evidence" value="ECO:0007669"/>
    <property type="project" value="TreeGrafter"/>
</dbReference>